<dbReference type="EMBL" id="VFOQ01000002">
    <property type="protein sequence ID" value="TQL56752.1"/>
    <property type="molecule type" value="Genomic_DNA"/>
</dbReference>
<dbReference type="RefSeq" id="WP_141790136.1">
    <property type="nucleotide sequence ID" value="NZ_BAAAKX010000008.1"/>
</dbReference>
<dbReference type="OrthoDB" id="3376896at2"/>
<accession>A0A542Z8Y0</accession>
<sequence>MARPTAPTPPPPDDKDWTWVLREPCPECGFDAAHVAGTQVPDVVRDSAARWAAVLARPDARLRPEPHVWSPLEYACHVRDVCRVFAERVHLMLTTDDPRFANWDQDATALAERYWEQDPAVVSAELTGAAELAAARFDEVTEEEWDRTGLRSNGSAFTVETLGQYFVHDLVHHGHDVGA</sequence>
<comment type="caution">
    <text evidence="2">The sequence shown here is derived from an EMBL/GenBank/DDBJ whole genome shotgun (WGS) entry which is preliminary data.</text>
</comment>
<dbReference type="InterPro" id="IPR034660">
    <property type="entry name" value="DinB/YfiT-like"/>
</dbReference>
<keyword evidence="3" id="KW-1185">Reference proteome</keyword>
<reference evidence="2 3" key="1">
    <citation type="submission" date="2019-06" db="EMBL/GenBank/DDBJ databases">
        <title>Sequencing the genomes of 1000 actinobacteria strains.</title>
        <authorList>
            <person name="Klenk H.-P."/>
        </authorList>
    </citation>
    <scope>NUCLEOTIDE SEQUENCE [LARGE SCALE GENOMIC DNA]</scope>
    <source>
        <strain evidence="2 3">DSM 18082</strain>
    </source>
</reference>
<name>A0A542Z8Y0_9MICO</name>
<dbReference type="AlphaFoldDB" id="A0A542Z8Y0"/>
<dbReference type="Proteomes" id="UP000319514">
    <property type="component" value="Unassembled WGS sequence"/>
</dbReference>
<dbReference type="Pfam" id="PF12867">
    <property type="entry name" value="DinB_2"/>
    <property type="match status" value="1"/>
</dbReference>
<feature type="domain" description="DinB-like" evidence="1">
    <location>
        <begin position="47"/>
        <end position="175"/>
    </location>
</feature>
<evidence type="ECO:0000313" key="3">
    <source>
        <dbReference type="Proteomes" id="UP000319514"/>
    </source>
</evidence>
<evidence type="ECO:0000259" key="1">
    <source>
        <dbReference type="Pfam" id="PF12867"/>
    </source>
</evidence>
<dbReference type="SUPFAM" id="SSF109854">
    <property type="entry name" value="DinB/YfiT-like putative metalloenzymes"/>
    <property type="match status" value="1"/>
</dbReference>
<organism evidence="2 3">
    <name type="scientific">Oryzihumus leptocrescens</name>
    <dbReference type="NCBI Taxonomy" id="297536"/>
    <lineage>
        <taxon>Bacteria</taxon>
        <taxon>Bacillati</taxon>
        <taxon>Actinomycetota</taxon>
        <taxon>Actinomycetes</taxon>
        <taxon>Micrococcales</taxon>
        <taxon>Intrasporangiaceae</taxon>
        <taxon>Oryzihumus</taxon>
    </lineage>
</organism>
<dbReference type="Gene3D" id="1.20.120.450">
    <property type="entry name" value="dinb family like domain"/>
    <property type="match status" value="1"/>
</dbReference>
<gene>
    <name evidence="2" type="ORF">FB474_3513</name>
</gene>
<evidence type="ECO:0000313" key="2">
    <source>
        <dbReference type="EMBL" id="TQL56752.1"/>
    </source>
</evidence>
<proteinExistence type="predicted"/>
<dbReference type="InterPro" id="IPR024775">
    <property type="entry name" value="DinB-like"/>
</dbReference>
<protein>
    <submittedName>
        <fullName evidence="2">DinB family protein</fullName>
    </submittedName>
</protein>